<comment type="caution">
    <text evidence="4">The sequence shown here is derived from an EMBL/GenBank/DDBJ whole genome shotgun (WGS) entry which is preliminary data.</text>
</comment>
<feature type="domain" description="RNA polymerase sigma factor 70 region 4 type 2" evidence="2">
    <location>
        <begin position="113"/>
        <end position="164"/>
    </location>
</feature>
<proteinExistence type="predicted"/>
<protein>
    <submittedName>
        <fullName evidence="4">RNA polymerase subunit sigma-24</fullName>
    </submittedName>
</protein>
<reference evidence="4" key="1">
    <citation type="journal article" date="2014" name="Int. J. Syst. Evol. Microbiol.">
        <title>Complete genome of a new Firmicutes species belonging to the dominant human colonic microbiota ('Ruminococcus bicirculans') reveals two chromosomes and a selective capacity to utilize plant glucans.</title>
        <authorList>
            <consortium name="NISC Comparative Sequencing Program"/>
            <person name="Wegmann U."/>
            <person name="Louis P."/>
            <person name="Goesmann A."/>
            <person name="Henrissat B."/>
            <person name="Duncan S.H."/>
            <person name="Flint H.J."/>
        </authorList>
    </citation>
    <scope>NUCLEOTIDE SEQUENCE</scope>
    <source>
        <strain evidence="4">NBRC 107169</strain>
    </source>
</reference>
<dbReference type="Gene3D" id="1.10.10.10">
    <property type="entry name" value="Winged helix-like DNA-binding domain superfamily/Winged helix DNA-binding domain"/>
    <property type="match status" value="1"/>
</dbReference>
<dbReference type="InterPro" id="IPR011990">
    <property type="entry name" value="TPR-like_helical_dom_sf"/>
</dbReference>
<dbReference type="RefSeq" id="WP_284360744.1">
    <property type="nucleotide sequence ID" value="NZ_BSNI01000001.1"/>
</dbReference>
<dbReference type="SUPFAM" id="SSF88946">
    <property type="entry name" value="Sigma2 domain of RNA polymerase sigma factors"/>
    <property type="match status" value="1"/>
</dbReference>
<dbReference type="EMBL" id="BSNI01000001">
    <property type="protein sequence ID" value="GLQ15759.1"/>
    <property type="molecule type" value="Genomic_DNA"/>
</dbReference>
<dbReference type="InterPro" id="IPR013324">
    <property type="entry name" value="RNA_pol_sigma_r3/r4-like"/>
</dbReference>
<dbReference type="InterPro" id="IPR013249">
    <property type="entry name" value="RNA_pol_sigma70_r4_t2"/>
</dbReference>
<organism evidence="4 5">
    <name type="scientific">Maritalea porphyrae</name>
    <dbReference type="NCBI Taxonomy" id="880732"/>
    <lineage>
        <taxon>Bacteria</taxon>
        <taxon>Pseudomonadati</taxon>
        <taxon>Pseudomonadota</taxon>
        <taxon>Alphaproteobacteria</taxon>
        <taxon>Hyphomicrobiales</taxon>
        <taxon>Devosiaceae</taxon>
        <taxon>Maritalea</taxon>
    </lineage>
</organism>
<gene>
    <name evidence="4" type="primary">rpoE</name>
    <name evidence="4" type="ORF">GCM10007879_00080</name>
</gene>
<dbReference type="InterPro" id="IPR013325">
    <property type="entry name" value="RNA_pol_sigma_r2"/>
</dbReference>
<dbReference type="SUPFAM" id="SSF88659">
    <property type="entry name" value="Sigma3 and sigma4 domains of RNA polymerase sigma factors"/>
    <property type="match status" value="1"/>
</dbReference>
<dbReference type="SUPFAM" id="SSF48452">
    <property type="entry name" value="TPR-like"/>
    <property type="match status" value="1"/>
</dbReference>
<dbReference type="InterPro" id="IPR036388">
    <property type="entry name" value="WH-like_DNA-bd_sf"/>
</dbReference>
<evidence type="ECO:0000259" key="3">
    <source>
        <dbReference type="Pfam" id="PF20239"/>
    </source>
</evidence>
<evidence type="ECO:0000313" key="5">
    <source>
        <dbReference type="Proteomes" id="UP001161405"/>
    </source>
</evidence>
<sequence length="417" mass="46410">MSDLEQALTRALRKSSGRILASLIKSFGDFDKAEDALQDAATEALRTWPIKGVPDNPAAWLHTTAKRRAIDKLRKDTRHHAKETQQILMDLDANKDEMAETDYEIPDERLRLIFTCCHPALSPEAQLALTLKTLGGLTVREIARAFLTSETAMLQRITRAKKKIRDAGIAYEVPGSEHLSERRKTVQKTIYLIFNESYSAFEGQTLTRGDLANEAIRLAALLFRLDPCPETGGLLCLMQLTHARTAARTDALGQMVSLEEQDRSLWDHDTIEMAHQLLLAQFRLGQLGPYQLQAAISALHCKADSWQSTDWQQITALYQALSAFDASPVVLLNGAMAQANMGDVANALKKLGALENSLETYQPFYAARAEMHVMNGANKTAISDLDRAIELSSNQIERAFLERKRDKIANCNGSTEN</sequence>
<feature type="domain" description="RNA polymerase sigma-70 region 2" evidence="1">
    <location>
        <begin position="25"/>
        <end position="78"/>
    </location>
</feature>
<dbReference type="NCBIfam" id="TIGR02937">
    <property type="entry name" value="sigma70-ECF"/>
    <property type="match status" value="1"/>
</dbReference>
<dbReference type="Pfam" id="PF08281">
    <property type="entry name" value="Sigma70_r4_2"/>
    <property type="match status" value="1"/>
</dbReference>
<dbReference type="Pfam" id="PF20239">
    <property type="entry name" value="DUF6596"/>
    <property type="match status" value="1"/>
</dbReference>
<dbReference type="InterPro" id="IPR007627">
    <property type="entry name" value="RNA_pol_sigma70_r2"/>
</dbReference>
<evidence type="ECO:0000259" key="1">
    <source>
        <dbReference type="Pfam" id="PF04542"/>
    </source>
</evidence>
<evidence type="ECO:0000259" key="2">
    <source>
        <dbReference type="Pfam" id="PF08281"/>
    </source>
</evidence>
<name>A0ABQ5ULN1_9HYPH</name>
<evidence type="ECO:0000313" key="4">
    <source>
        <dbReference type="EMBL" id="GLQ15759.1"/>
    </source>
</evidence>
<feature type="domain" description="DUF6596" evidence="3">
    <location>
        <begin position="182"/>
        <end position="279"/>
    </location>
</feature>
<keyword evidence="5" id="KW-1185">Reference proteome</keyword>
<reference evidence="4" key="2">
    <citation type="submission" date="2023-01" db="EMBL/GenBank/DDBJ databases">
        <title>Draft genome sequence of Maritalea porphyrae strain NBRC 107169.</title>
        <authorList>
            <person name="Sun Q."/>
            <person name="Mori K."/>
        </authorList>
    </citation>
    <scope>NUCLEOTIDE SEQUENCE</scope>
    <source>
        <strain evidence="4">NBRC 107169</strain>
    </source>
</reference>
<dbReference type="Pfam" id="PF04542">
    <property type="entry name" value="Sigma70_r2"/>
    <property type="match status" value="1"/>
</dbReference>
<accession>A0ABQ5ULN1</accession>
<dbReference type="PANTHER" id="PTHR47756:SF2">
    <property type="entry name" value="BLL6612 PROTEIN"/>
    <property type="match status" value="1"/>
</dbReference>
<dbReference type="InterPro" id="IPR046531">
    <property type="entry name" value="DUF6596"/>
</dbReference>
<dbReference type="Proteomes" id="UP001161405">
    <property type="component" value="Unassembled WGS sequence"/>
</dbReference>
<dbReference type="PANTHER" id="PTHR47756">
    <property type="entry name" value="BLL6612 PROTEIN-RELATED"/>
    <property type="match status" value="1"/>
</dbReference>
<dbReference type="Gene3D" id="1.10.1740.10">
    <property type="match status" value="1"/>
</dbReference>
<dbReference type="InterPro" id="IPR014284">
    <property type="entry name" value="RNA_pol_sigma-70_dom"/>
</dbReference>